<feature type="coiled-coil region" evidence="7">
    <location>
        <begin position="663"/>
        <end position="694"/>
    </location>
</feature>
<evidence type="ECO:0000256" key="2">
    <source>
        <dbReference type="ARBA" id="ARBA00012438"/>
    </source>
</evidence>
<dbReference type="SUPFAM" id="SSF47384">
    <property type="entry name" value="Homodimeric domain of signal transducing histidine kinase"/>
    <property type="match status" value="1"/>
</dbReference>
<evidence type="ECO:0000313" key="12">
    <source>
        <dbReference type="EMBL" id="GAA5510154.1"/>
    </source>
</evidence>
<dbReference type="InterPro" id="IPR013656">
    <property type="entry name" value="PAS_4"/>
</dbReference>
<dbReference type="Pfam" id="PF00512">
    <property type="entry name" value="HisKA"/>
    <property type="match status" value="1"/>
</dbReference>
<evidence type="ECO:0000259" key="10">
    <source>
        <dbReference type="PROSITE" id="PS50112"/>
    </source>
</evidence>
<dbReference type="InterPro" id="IPR001789">
    <property type="entry name" value="Sig_transdc_resp-reg_receiver"/>
</dbReference>
<dbReference type="SMART" id="SM00387">
    <property type="entry name" value="HATPase_c"/>
    <property type="match status" value="1"/>
</dbReference>
<dbReference type="Gene3D" id="3.30.450.40">
    <property type="match status" value="2"/>
</dbReference>
<feature type="domain" description="PAS" evidence="10">
    <location>
        <begin position="109"/>
        <end position="179"/>
    </location>
</feature>
<dbReference type="Gene3D" id="3.30.450.20">
    <property type="entry name" value="PAS domain"/>
    <property type="match status" value="6"/>
</dbReference>
<keyword evidence="7" id="KW-0175">Coiled coil</keyword>
<dbReference type="Pfam" id="PF00072">
    <property type="entry name" value="Response_reg"/>
    <property type="match status" value="1"/>
</dbReference>
<dbReference type="Pfam" id="PF00989">
    <property type="entry name" value="PAS"/>
    <property type="match status" value="2"/>
</dbReference>
<dbReference type="PRINTS" id="PR00344">
    <property type="entry name" value="BCTRLSENSOR"/>
</dbReference>
<dbReference type="CDD" id="cd17546">
    <property type="entry name" value="REC_hyHK_CKI1_RcsC-like"/>
    <property type="match status" value="1"/>
</dbReference>
<dbReference type="PANTHER" id="PTHR43047">
    <property type="entry name" value="TWO-COMPONENT HISTIDINE PROTEIN KINASE"/>
    <property type="match status" value="1"/>
</dbReference>
<dbReference type="InterPro" id="IPR003594">
    <property type="entry name" value="HATPase_dom"/>
</dbReference>
<dbReference type="SMART" id="SM00086">
    <property type="entry name" value="PAC"/>
    <property type="match status" value="6"/>
</dbReference>
<dbReference type="Gene3D" id="1.10.287.130">
    <property type="match status" value="1"/>
</dbReference>
<evidence type="ECO:0000256" key="5">
    <source>
        <dbReference type="ARBA" id="ARBA00022777"/>
    </source>
</evidence>
<evidence type="ECO:0000256" key="4">
    <source>
        <dbReference type="ARBA" id="ARBA00022679"/>
    </source>
</evidence>
<dbReference type="InterPro" id="IPR000700">
    <property type="entry name" value="PAS-assoc_C"/>
</dbReference>
<dbReference type="InterPro" id="IPR000014">
    <property type="entry name" value="PAS"/>
</dbReference>
<dbReference type="Pfam" id="PF13185">
    <property type="entry name" value="GAF_2"/>
    <property type="match status" value="1"/>
</dbReference>
<sequence length="1517" mass="169971">MTDVAGMVSYWNEGATRLFGWTAEEMVGRPLLHRFPAAERESMGKQIQSILAGENWTGDFLDWRKDGTRVWIDARVTRVTDNDDHVLGILGIWRDISARKASEAAVEASERRYRDLVESSHDLIWTIDADSRITYINQSAKAIYGWDSHELLGKSFLEFITPESFEETLQTFMTLLETGTEQLDYQCGVFRKDGSVVTLSTNVRAQRNHAGELIGLSGISRDLTQLIRATNELQERQVLLSNAERIANMGSWDIDLRVGKFHGSDHTFEIFGIQADQCDGSLDGLMAHVHPDDRSHVLDSLSQADPLQPYVEQEFRIRYPGGEIRKVRERGEVVLDESGQAIRRLGMVQDITEQEEIEQDLRNSREQQRRLIEQLEKEKQRLSEAQAVAKIGSWETDLRTMTVFWSDETYRIFEKAPESFSPTHEDFLKLVHPADRKRVNEALIQSFDVDSTCRVEHRIVLADGSIKWVEESWQAFNDEDGTPVNAIGTCRDISESKQTQAQLANHTRRLEATASVAGAFLEKMPLSEAMQTCARAIIEHLDASLVRVWTQNPGQKKLFLQAQSADNGLTSETIAQLHPAEHPVKSIADSRTPVVTQVAMNSHSEAQDNTSPHRSTATVIGHPLLVEDRCLGVLEIFFPGKLSHELETSIAILANTIAVNLDRYRAEENLRRLNEELESRVQRRTEKLIESNRRLKTLLTNIQGMAYRCRDDADWTMEFVSEGCRDLFEIAPEQLIDGDYIYASLIHPDDLPQVVEVFDTGLRSHRPIEHEYRVRTPAGQLKWVWEQARGVYNDQGEVEAIEGLISDITDRKLRELRENHQSQLLSMLAADRPLDDCLDKIVSSVVAEDPALMCNLMLADNTQAHLLNRAARNLPSEYLGKIETSCFNADTTPYCRAAKTKSPVIADDIHGDWLDPAWSDRAQQAGIRSCWSMPILSVHNELLGTLNVYTDQSRKPNTIEQERLEWGTELARLAVEHTRAKQALVDSESFNRLTLDALSAHIAVINSDGVIVATNQAWKEFATQSQADPRNVCEGKNYLDVCEAAIAAGNQDAKNVAEALRQIKAGTRESSCLEYSCHAADKRRWFQLRMRRIDVNGEVHILMAHENITTIKQSEAALRKAIVHAEQANRAKSDFLATMSHELRTPLNGILGMNELLRTTALTHRQQQFVEAGQKSGRLLLALINDILDLSKIEAGKLELEPRECNLAKVAQDIVAANALLVAEKGLKLECYLAPELHAVVRCDDHRLCQILGNLLGNALKFTTHGRISLRGEQISCTENTARIRMSVTDTGLGIPEDRKDRLFKAFSQIDSSTTRQFGGTGLGLSICMQLVHLMGGEIGVTSKQGQGSTFWFEIPVEIVKGNRNLPTASATTTAAIPVHRRSDAFAAHILVAEDNPTNQFYISELLKHFGCTCEVVTNGEEVLDAIGGNHYDLVLMDCQMPKMDGFSATREIRKREQAGVLAGKRQIVALTANSLSGDRERCLDAGMDDYISKPVQIDQLQTLVQACLAPPSKSTL</sequence>
<dbReference type="PROSITE" id="PS50112">
    <property type="entry name" value="PAS"/>
    <property type="match status" value="3"/>
</dbReference>
<comment type="caution">
    <text evidence="12">The sequence shown here is derived from an EMBL/GenBank/DDBJ whole genome shotgun (WGS) entry which is preliminary data.</text>
</comment>
<dbReference type="InterPro" id="IPR013767">
    <property type="entry name" value="PAS_fold"/>
</dbReference>
<feature type="domain" description="Histidine kinase" evidence="8">
    <location>
        <begin position="1138"/>
        <end position="1359"/>
    </location>
</feature>
<feature type="domain" description="PAC" evidence="11">
    <location>
        <begin position="311"/>
        <end position="363"/>
    </location>
</feature>
<dbReference type="InterPro" id="IPR003661">
    <property type="entry name" value="HisK_dim/P_dom"/>
</dbReference>
<dbReference type="InterPro" id="IPR035965">
    <property type="entry name" value="PAS-like_dom_sf"/>
</dbReference>
<dbReference type="CDD" id="cd16922">
    <property type="entry name" value="HATPase_EvgS-ArcB-TorS-like"/>
    <property type="match status" value="1"/>
</dbReference>
<evidence type="ECO:0000259" key="8">
    <source>
        <dbReference type="PROSITE" id="PS50109"/>
    </source>
</evidence>
<dbReference type="SUPFAM" id="SSF55785">
    <property type="entry name" value="PYP-like sensor domain (PAS domain)"/>
    <property type="match status" value="6"/>
</dbReference>
<feature type="domain" description="PAC" evidence="11">
    <location>
        <begin position="453"/>
        <end position="505"/>
    </location>
</feature>
<dbReference type="InterPro" id="IPR036890">
    <property type="entry name" value="HATPase_C_sf"/>
</dbReference>
<dbReference type="Pfam" id="PF08448">
    <property type="entry name" value="PAS_4"/>
    <property type="match status" value="1"/>
</dbReference>
<dbReference type="InterPro" id="IPR036097">
    <property type="entry name" value="HisK_dim/P_sf"/>
</dbReference>
<dbReference type="NCBIfam" id="TIGR00229">
    <property type="entry name" value="sensory_box"/>
    <property type="match status" value="4"/>
</dbReference>
<keyword evidence="3 6" id="KW-0597">Phosphoprotein</keyword>
<dbReference type="GO" id="GO:0016301">
    <property type="term" value="F:kinase activity"/>
    <property type="evidence" value="ECO:0007669"/>
    <property type="project" value="UniProtKB-KW"/>
</dbReference>
<comment type="catalytic activity">
    <reaction evidence="1">
        <text>ATP + protein L-histidine = ADP + protein N-phospho-L-histidine.</text>
        <dbReference type="EC" id="2.7.13.3"/>
    </reaction>
</comment>
<protein>
    <recommendedName>
        <fullName evidence="2">histidine kinase</fullName>
        <ecNumber evidence="2">2.7.13.3</ecNumber>
    </recommendedName>
</protein>
<name>A0ABP9VYG1_9BACT</name>
<dbReference type="SMART" id="SM00448">
    <property type="entry name" value="REC"/>
    <property type="match status" value="1"/>
</dbReference>
<dbReference type="PROSITE" id="PS50110">
    <property type="entry name" value="RESPONSE_REGULATORY"/>
    <property type="match status" value="1"/>
</dbReference>
<accession>A0ABP9VYG1</accession>
<dbReference type="EMBL" id="BAABRO010000019">
    <property type="protein sequence ID" value="GAA5510154.1"/>
    <property type="molecule type" value="Genomic_DNA"/>
</dbReference>
<keyword evidence="13" id="KW-1185">Reference proteome</keyword>
<dbReference type="SMART" id="SM00091">
    <property type="entry name" value="PAS"/>
    <property type="match status" value="6"/>
</dbReference>
<dbReference type="InterPro" id="IPR001610">
    <property type="entry name" value="PAC"/>
</dbReference>
<dbReference type="Gene3D" id="3.30.565.10">
    <property type="entry name" value="Histidine kinase-like ATPase, C-terminal domain"/>
    <property type="match status" value="1"/>
</dbReference>
<evidence type="ECO:0000256" key="6">
    <source>
        <dbReference type="PROSITE-ProRule" id="PRU00169"/>
    </source>
</evidence>
<feature type="domain" description="PAC" evidence="11">
    <location>
        <begin position="768"/>
        <end position="820"/>
    </location>
</feature>
<organism evidence="12 13">
    <name type="scientific">Novipirellula caenicola</name>
    <dbReference type="NCBI Taxonomy" id="1536901"/>
    <lineage>
        <taxon>Bacteria</taxon>
        <taxon>Pseudomonadati</taxon>
        <taxon>Planctomycetota</taxon>
        <taxon>Planctomycetia</taxon>
        <taxon>Pirellulales</taxon>
        <taxon>Pirellulaceae</taxon>
        <taxon>Novipirellula</taxon>
    </lineage>
</organism>
<dbReference type="SUPFAM" id="SSF55781">
    <property type="entry name" value="GAF domain-like"/>
    <property type="match status" value="2"/>
</dbReference>
<keyword evidence="4" id="KW-0808">Transferase</keyword>
<dbReference type="InterPro" id="IPR003018">
    <property type="entry name" value="GAF"/>
</dbReference>
<dbReference type="SUPFAM" id="SSF52172">
    <property type="entry name" value="CheY-like"/>
    <property type="match status" value="1"/>
</dbReference>
<evidence type="ECO:0000256" key="3">
    <source>
        <dbReference type="ARBA" id="ARBA00022553"/>
    </source>
</evidence>
<evidence type="ECO:0000313" key="13">
    <source>
        <dbReference type="Proteomes" id="UP001416858"/>
    </source>
</evidence>
<evidence type="ECO:0000259" key="11">
    <source>
        <dbReference type="PROSITE" id="PS50113"/>
    </source>
</evidence>
<dbReference type="PROSITE" id="PS50113">
    <property type="entry name" value="PAC"/>
    <property type="match status" value="5"/>
</dbReference>
<dbReference type="InterPro" id="IPR013655">
    <property type="entry name" value="PAS_fold_3"/>
</dbReference>
<feature type="domain" description="PAS" evidence="10">
    <location>
        <begin position="1"/>
        <end position="54"/>
    </location>
</feature>
<reference evidence="12 13" key="1">
    <citation type="submission" date="2024-02" db="EMBL/GenBank/DDBJ databases">
        <title>Rhodopirellula caenicola NBRC 110016.</title>
        <authorList>
            <person name="Ichikawa N."/>
            <person name="Katano-Makiyama Y."/>
            <person name="Hidaka K."/>
        </authorList>
    </citation>
    <scope>NUCLEOTIDE SEQUENCE [LARGE SCALE GENOMIC DNA]</scope>
    <source>
        <strain evidence="12 13">NBRC 110016</strain>
    </source>
</reference>
<evidence type="ECO:0000256" key="1">
    <source>
        <dbReference type="ARBA" id="ARBA00000085"/>
    </source>
</evidence>
<dbReference type="CDD" id="cd00082">
    <property type="entry name" value="HisKA"/>
    <property type="match status" value="1"/>
</dbReference>
<dbReference type="Pfam" id="PF08447">
    <property type="entry name" value="PAS_3"/>
    <property type="match status" value="3"/>
</dbReference>
<feature type="modified residue" description="4-aspartylphosphate" evidence="6">
    <location>
        <position position="1438"/>
    </location>
</feature>
<feature type="domain" description="PAC" evidence="11">
    <location>
        <begin position="54"/>
        <end position="108"/>
    </location>
</feature>
<keyword evidence="5 12" id="KW-0418">Kinase</keyword>
<dbReference type="Gene3D" id="2.10.70.100">
    <property type="match status" value="2"/>
</dbReference>
<feature type="domain" description="PAS" evidence="10">
    <location>
        <begin position="691"/>
        <end position="765"/>
    </location>
</feature>
<dbReference type="SUPFAM" id="SSF55874">
    <property type="entry name" value="ATPase domain of HSP90 chaperone/DNA topoisomerase II/histidine kinase"/>
    <property type="match status" value="1"/>
</dbReference>
<feature type="domain" description="PAC" evidence="11">
    <location>
        <begin position="183"/>
        <end position="235"/>
    </location>
</feature>
<dbReference type="InterPro" id="IPR004358">
    <property type="entry name" value="Sig_transdc_His_kin-like_C"/>
</dbReference>
<dbReference type="InterPro" id="IPR029016">
    <property type="entry name" value="GAF-like_dom_sf"/>
</dbReference>
<dbReference type="InterPro" id="IPR011006">
    <property type="entry name" value="CheY-like_superfamily"/>
</dbReference>
<feature type="coiled-coil region" evidence="7">
    <location>
        <begin position="354"/>
        <end position="392"/>
    </location>
</feature>
<evidence type="ECO:0000256" key="7">
    <source>
        <dbReference type="SAM" id="Coils"/>
    </source>
</evidence>
<dbReference type="CDD" id="cd00130">
    <property type="entry name" value="PAS"/>
    <property type="match status" value="5"/>
</dbReference>
<dbReference type="Pfam" id="PF02518">
    <property type="entry name" value="HATPase_c"/>
    <property type="match status" value="1"/>
</dbReference>
<proteinExistence type="predicted"/>
<gene>
    <name evidence="12" type="primary">rcsC_33</name>
    <name evidence="12" type="ORF">Rcae01_05660</name>
</gene>
<feature type="domain" description="Response regulatory" evidence="9">
    <location>
        <begin position="1389"/>
        <end position="1509"/>
    </location>
</feature>
<dbReference type="PROSITE" id="PS50109">
    <property type="entry name" value="HIS_KIN"/>
    <property type="match status" value="1"/>
</dbReference>
<dbReference type="InterPro" id="IPR005467">
    <property type="entry name" value="His_kinase_dom"/>
</dbReference>
<dbReference type="SMART" id="SM00388">
    <property type="entry name" value="HisKA"/>
    <property type="match status" value="1"/>
</dbReference>
<dbReference type="Gene3D" id="3.40.50.2300">
    <property type="match status" value="1"/>
</dbReference>
<dbReference type="SMART" id="SM00065">
    <property type="entry name" value="GAF"/>
    <property type="match status" value="2"/>
</dbReference>
<evidence type="ECO:0000259" key="9">
    <source>
        <dbReference type="PROSITE" id="PS50110"/>
    </source>
</evidence>
<dbReference type="EC" id="2.7.13.3" evidence="2"/>
<dbReference type="Proteomes" id="UP001416858">
    <property type="component" value="Unassembled WGS sequence"/>
</dbReference>